<proteinExistence type="predicted"/>
<name>R9NXT3_PSEHS</name>
<accession>R9NXT3</accession>
<dbReference type="HOGENOM" id="CLU_1415740_0_0_1"/>
<sequence length="192" mass="21822">MSRLTVVKKEGRREGRSKEGRNEEELCSAALIVCCSLLPIVEPILQGLPAKIIRRSHLQIGRWSCENVKSGKEADRPGEADRRWCSTKLLGILILASFLCCCTKMRQLRLVPSNSAAEANSGTQAHFRAELYNGDPHRTETWNDVVHEMQKARLEVKQNRLGMQQRQPCRVRTCERKTRIVHGRAYSTGRGR</sequence>
<organism evidence="1 2">
    <name type="scientific">Pseudozyma hubeiensis (strain SY62)</name>
    <name type="common">Yeast</name>
    <dbReference type="NCBI Taxonomy" id="1305764"/>
    <lineage>
        <taxon>Eukaryota</taxon>
        <taxon>Fungi</taxon>
        <taxon>Dikarya</taxon>
        <taxon>Basidiomycota</taxon>
        <taxon>Ustilaginomycotina</taxon>
        <taxon>Ustilaginomycetes</taxon>
        <taxon>Ustilaginales</taxon>
        <taxon>Ustilaginaceae</taxon>
        <taxon>Pseudozyma</taxon>
    </lineage>
</organism>
<evidence type="ECO:0000313" key="1">
    <source>
        <dbReference type="EMBL" id="GAC93362.1"/>
    </source>
</evidence>
<keyword evidence="2" id="KW-1185">Reference proteome</keyword>
<dbReference type="AlphaFoldDB" id="R9NXT3"/>
<gene>
    <name evidence="1" type="ORF">PHSY_000927</name>
</gene>
<reference evidence="2" key="1">
    <citation type="journal article" date="2013" name="Genome Announc.">
        <title>Draft genome sequence of the basidiomycetous yeast-like fungus Pseudozyma hubeiensis SY62, which produces an abundant amount of the biosurfactant mannosylerythritol lipids.</title>
        <authorList>
            <person name="Konishi M."/>
            <person name="Hatada Y."/>
            <person name="Horiuchi J."/>
        </authorList>
    </citation>
    <scope>NUCLEOTIDE SEQUENCE [LARGE SCALE GENOMIC DNA]</scope>
    <source>
        <strain evidence="2">SY62</strain>
    </source>
</reference>
<evidence type="ECO:0000313" key="2">
    <source>
        <dbReference type="Proteomes" id="UP000014071"/>
    </source>
</evidence>
<dbReference type="EMBL" id="DF238775">
    <property type="protein sequence ID" value="GAC93362.1"/>
    <property type="molecule type" value="Genomic_DNA"/>
</dbReference>
<protein>
    <submittedName>
        <fullName evidence="1">Uncharacterized protein</fullName>
    </submittedName>
</protein>
<dbReference type="GeneID" id="24106228"/>
<dbReference type="RefSeq" id="XP_012186949.1">
    <property type="nucleotide sequence ID" value="XM_012331559.1"/>
</dbReference>
<dbReference type="Proteomes" id="UP000014071">
    <property type="component" value="Unassembled WGS sequence"/>
</dbReference>